<evidence type="ECO:0000313" key="2">
    <source>
        <dbReference type="EMBL" id="CDI02331.1"/>
    </source>
</evidence>
<comment type="caution">
    <text evidence="2">The sequence shown here is derived from an EMBL/GenBank/DDBJ whole genome shotgun (WGS) entry which is preliminary data.</text>
</comment>
<dbReference type="EMBL" id="CBTJ020000034">
    <property type="protein sequence ID" value="CDI02331.1"/>
    <property type="molecule type" value="Genomic_DNA"/>
</dbReference>
<keyword evidence="3" id="KW-1185">Reference proteome</keyword>
<evidence type="ECO:0000259" key="1">
    <source>
        <dbReference type="Pfam" id="PF07514"/>
    </source>
</evidence>
<protein>
    <recommendedName>
        <fullName evidence="1">Uncharacterized domain-containing protein</fullName>
    </recommendedName>
</protein>
<accession>W6M3M1</accession>
<gene>
    <name evidence="2" type="ORF">BN873_280017</name>
</gene>
<dbReference type="InterPro" id="IPR011119">
    <property type="entry name" value="Unchr_helicase_relaxase_TraI"/>
</dbReference>
<name>W6M3M1_9GAMM</name>
<dbReference type="STRING" id="1400863.BN873_280017"/>
<dbReference type="AlphaFoldDB" id="W6M3M1"/>
<dbReference type="RefSeq" id="WP_048672403.1">
    <property type="nucleotide sequence ID" value="NZ_CBTJ020000034.1"/>
</dbReference>
<feature type="domain" description="Uncharacterised" evidence="1">
    <location>
        <begin position="15"/>
        <end position="194"/>
    </location>
</feature>
<sequence>MKPTAAAVERLALQSPAELLAGRTAHLQELYKLSGCSQHQFDQVYGSLLTAFAGYVQALPAVTDPKTTLLDERLRAAERVLFRRRAVLLPVGETVEASAQAADLWTYLVFCLALLYRLGRDLDAWHITLWTADATPLGHWSPAVMPRGLLAVHRATHYTVQPAPIRVTPDWTGLVAGALMPAVGLNWLWRDAHAMAFWTQAIRADLPDALCPLFVDVPFAWRACP</sequence>
<reference evidence="2" key="2">
    <citation type="submission" date="2014-03" db="EMBL/GenBank/DDBJ databases">
        <title>Candidatus Competibacter-lineage genomes retrieved from metagenomes reveal functional metabolic diversity.</title>
        <authorList>
            <person name="McIlroy S.J."/>
            <person name="Albertsen M."/>
            <person name="Andresen E.K."/>
            <person name="Saunders A.M."/>
            <person name="Kristiansen R."/>
            <person name="Stokholm-Bjerregaard M."/>
            <person name="Nielsen K.L."/>
            <person name="Nielsen P.H."/>
        </authorList>
    </citation>
    <scope>NUCLEOTIDE SEQUENCE</scope>
    <source>
        <strain evidence="2">Run_A_D11</strain>
    </source>
</reference>
<dbReference type="Proteomes" id="UP000035760">
    <property type="component" value="Unassembled WGS sequence"/>
</dbReference>
<organism evidence="2 3">
    <name type="scientific">Candidatus Competibacter denitrificans Run_A_D11</name>
    <dbReference type="NCBI Taxonomy" id="1400863"/>
    <lineage>
        <taxon>Bacteria</taxon>
        <taxon>Pseudomonadati</taxon>
        <taxon>Pseudomonadota</taxon>
        <taxon>Gammaproteobacteria</taxon>
        <taxon>Candidatus Competibacteraceae</taxon>
        <taxon>Candidatus Competibacter</taxon>
    </lineage>
</organism>
<dbReference type="Pfam" id="PF07514">
    <property type="entry name" value="TraI_2"/>
    <property type="match status" value="1"/>
</dbReference>
<reference evidence="2" key="1">
    <citation type="submission" date="2013-07" db="EMBL/GenBank/DDBJ databases">
        <authorList>
            <person name="McIlroy S."/>
        </authorList>
    </citation>
    <scope>NUCLEOTIDE SEQUENCE [LARGE SCALE GENOMIC DNA]</scope>
    <source>
        <strain evidence="2">Run_A_D11</strain>
    </source>
</reference>
<evidence type="ECO:0000313" key="3">
    <source>
        <dbReference type="Proteomes" id="UP000035760"/>
    </source>
</evidence>
<dbReference type="Gene3D" id="1.10.3210.40">
    <property type="match status" value="1"/>
</dbReference>
<proteinExistence type="predicted"/>